<dbReference type="InterPro" id="IPR046342">
    <property type="entry name" value="CBS_dom_sf"/>
</dbReference>
<proteinExistence type="predicted"/>
<evidence type="ECO:0000256" key="2">
    <source>
        <dbReference type="PROSITE-ProRule" id="PRU00703"/>
    </source>
</evidence>
<evidence type="ECO:0000313" key="4">
    <source>
        <dbReference type="EMBL" id="XBS54706.1"/>
    </source>
</evidence>
<dbReference type="CDD" id="cd09834">
    <property type="entry name" value="CBS_pair_bac"/>
    <property type="match status" value="1"/>
</dbReference>
<keyword evidence="1 2" id="KW-0129">CBS domain</keyword>
<dbReference type="PANTHER" id="PTHR43080:SF26">
    <property type="entry name" value="REGULATORY PROTEIN"/>
    <property type="match status" value="1"/>
</dbReference>
<evidence type="ECO:0000256" key="1">
    <source>
        <dbReference type="ARBA" id="ARBA00023122"/>
    </source>
</evidence>
<dbReference type="SUPFAM" id="SSF54631">
    <property type="entry name" value="CBS-domain pair"/>
    <property type="match status" value="1"/>
</dbReference>
<protein>
    <submittedName>
        <fullName evidence="4">CBS domain-containing protein</fullName>
    </submittedName>
</protein>
<dbReference type="PROSITE" id="PS51371">
    <property type="entry name" value="CBS"/>
    <property type="match status" value="1"/>
</dbReference>
<organism evidence="4">
    <name type="scientific">Lacrimispora sp. BS-2</name>
    <dbReference type="NCBI Taxonomy" id="3151850"/>
    <lineage>
        <taxon>Bacteria</taxon>
        <taxon>Bacillati</taxon>
        <taxon>Bacillota</taxon>
        <taxon>Clostridia</taxon>
        <taxon>Lachnospirales</taxon>
        <taxon>Lachnospiraceae</taxon>
        <taxon>Lacrimispora</taxon>
    </lineage>
</organism>
<feature type="domain" description="CBS" evidence="3">
    <location>
        <begin position="7"/>
        <end position="67"/>
    </location>
</feature>
<dbReference type="InterPro" id="IPR000644">
    <property type="entry name" value="CBS_dom"/>
</dbReference>
<reference evidence="4" key="1">
    <citation type="submission" date="2024-06" db="EMBL/GenBank/DDBJ databases">
        <title>Lacrimispora cavernae sp. nov., a novel anaerobe isolated from bat guano pile inside a cave.</title>
        <authorList>
            <person name="Miller S.L."/>
            <person name="Lu N."/>
            <person name="King J."/>
            <person name="Sankaranarayanan K."/>
            <person name="Lawson P.A."/>
        </authorList>
    </citation>
    <scope>NUCLEOTIDE SEQUENCE</scope>
    <source>
        <strain evidence="4">BS-2</strain>
    </source>
</reference>
<name>A0AAU7PT19_9FIRM</name>
<dbReference type="SMART" id="SM00116">
    <property type="entry name" value="CBS"/>
    <property type="match status" value="2"/>
</dbReference>
<dbReference type="RefSeq" id="WP_349947398.1">
    <property type="nucleotide sequence ID" value="NZ_CP157940.1"/>
</dbReference>
<dbReference type="AlphaFoldDB" id="A0AAU7PT19"/>
<dbReference type="PANTHER" id="PTHR43080">
    <property type="entry name" value="CBS DOMAIN-CONTAINING PROTEIN CBSX3, MITOCHONDRIAL"/>
    <property type="match status" value="1"/>
</dbReference>
<evidence type="ECO:0000259" key="3">
    <source>
        <dbReference type="PROSITE" id="PS51371"/>
    </source>
</evidence>
<gene>
    <name evidence="4" type="ORF">ABFV83_02610</name>
</gene>
<dbReference type="Gene3D" id="3.10.580.10">
    <property type="entry name" value="CBS-domain"/>
    <property type="match status" value="1"/>
</dbReference>
<sequence>MNILFFLTPKNEVAYIFEDETLRQALEKMEYHKYSAVPVINRRGKYVGTITEGDMLWGIKNKFNLSLKEAEQVTVAALDRRSDNRPVYADSNMEDLIDKALNQNFVPVVDDQKNFIGIITRKDVIRYFYNKSLEVQQPTANCRAAIIQ</sequence>
<dbReference type="EMBL" id="CP157940">
    <property type="protein sequence ID" value="XBS54706.1"/>
    <property type="molecule type" value="Genomic_DNA"/>
</dbReference>
<dbReference type="Pfam" id="PF00571">
    <property type="entry name" value="CBS"/>
    <property type="match status" value="2"/>
</dbReference>
<dbReference type="InterPro" id="IPR051257">
    <property type="entry name" value="Diverse_CBS-Domain"/>
</dbReference>
<accession>A0AAU7PT19</accession>